<dbReference type="GO" id="GO:0004518">
    <property type="term" value="F:nuclease activity"/>
    <property type="evidence" value="ECO:0007669"/>
    <property type="project" value="UniProtKB-KW"/>
</dbReference>
<keyword evidence="11" id="KW-1185">Reference proteome</keyword>
<sequence>MYLLDTNVISESRKRGGGDEGVQRFMRMTDRRKAPRFLSVITMGELQRGVKVLRHRNDVRQASLIESWLAQLRLDYANDILPVDQEICNVWARMRVPNAAHPIDKLIAATALVHKLIVVTRNVKDFSNTGVEVYNPFQP</sequence>
<keyword evidence="3" id="KW-0540">Nuclease</keyword>
<evidence type="ECO:0000256" key="4">
    <source>
        <dbReference type="ARBA" id="ARBA00022723"/>
    </source>
</evidence>
<evidence type="ECO:0000313" key="10">
    <source>
        <dbReference type="EMBL" id="VVE73919.1"/>
    </source>
</evidence>
<dbReference type="RefSeq" id="WP_039394568.1">
    <property type="nucleotide sequence ID" value="NZ_CABPRX010000001.1"/>
</dbReference>
<evidence type="ECO:0000313" key="11">
    <source>
        <dbReference type="Proteomes" id="UP000215126"/>
    </source>
</evidence>
<dbReference type="CDD" id="cd18746">
    <property type="entry name" value="PIN_VapC4-5_FitB-like"/>
    <property type="match status" value="1"/>
</dbReference>
<keyword evidence="4" id="KW-0479">Metal-binding</keyword>
<dbReference type="Pfam" id="PF01850">
    <property type="entry name" value="PIN"/>
    <property type="match status" value="1"/>
</dbReference>
<evidence type="ECO:0000256" key="5">
    <source>
        <dbReference type="ARBA" id="ARBA00022801"/>
    </source>
</evidence>
<keyword evidence="5 9" id="KW-0378">Hydrolase</keyword>
<dbReference type="SUPFAM" id="SSF88723">
    <property type="entry name" value="PIN domain-like"/>
    <property type="match status" value="1"/>
</dbReference>
<dbReference type="STRING" id="93222.NA29_04970"/>
<protein>
    <submittedName>
        <fullName evidence="9">Probable ribonuclease FitB</fullName>
        <ecNumber evidence="9">3.1.-.-</ecNumber>
    </submittedName>
    <submittedName>
        <fullName evidence="10">Recombinase</fullName>
    </submittedName>
</protein>
<comment type="cofactor">
    <cofactor evidence="1">
        <name>Mg(2+)</name>
        <dbReference type="ChEBI" id="CHEBI:18420"/>
    </cofactor>
</comment>
<evidence type="ECO:0000313" key="12">
    <source>
        <dbReference type="Proteomes" id="UP000335538"/>
    </source>
</evidence>
<dbReference type="EMBL" id="LT906435">
    <property type="protein sequence ID" value="SNU80947.1"/>
    <property type="molecule type" value="Genomic_DNA"/>
</dbReference>
<accession>A0A239S680</accession>
<evidence type="ECO:0000256" key="1">
    <source>
        <dbReference type="ARBA" id="ARBA00001946"/>
    </source>
</evidence>
<dbReference type="KEGG" id="pspu:NA29_04970"/>
<dbReference type="EMBL" id="CABPSR010000001">
    <property type="protein sequence ID" value="VVE73919.1"/>
    <property type="molecule type" value="Genomic_DNA"/>
</dbReference>
<dbReference type="GeneID" id="88092835"/>
<reference evidence="9 11" key="1">
    <citation type="submission" date="2017-06" db="EMBL/GenBank/DDBJ databases">
        <authorList>
            <consortium name="Pathogen Informatics"/>
        </authorList>
    </citation>
    <scope>NUCLEOTIDE SEQUENCE [LARGE SCALE GENOMIC DNA]</scope>
    <source>
        <strain evidence="9 11">NCTC13161</strain>
    </source>
</reference>
<reference evidence="10 12" key="2">
    <citation type="submission" date="2019-08" db="EMBL/GenBank/DDBJ databases">
        <authorList>
            <person name="Peeters C."/>
        </authorList>
    </citation>
    <scope>NUCLEOTIDE SEQUENCE [LARGE SCALE GENOMIC DNA]</scope>
    <source>
        <strain evidence="10 12">LMG 31121</strain>
    </source>
</reference>
<feature type="domain" description="PIN" evidence="8">
    <location>
        <begin position="2"/>
        <end position="129"/>
    </location>
</feature>
<evidence type="ECO:0000313" key="9">
    <source>
        <dbReference type="EMBL" id="SNU80947.1"/>
    </source>
</evidence>
<keyword evidence="6" id="KW-0460">Magnesium</keyword>
<proteinExistence type="inferred from homology"/>
<dbReference type="Proteomes" id="UP000215126">
    <property type="component" value="Chromosome 1"/>
</dbReference>
<gene>
    <name evidence="9" type="primary">fitB</name>
    <name evidence="10" type="ORF">PSP31121_00109</name>
    <name evidence="9" type="ORF">SAMEA4530655_00130</name>
</gene>
<dbReference type="OrthoDB" id="9804823at2"/>
<dbReference type="InterPro" id="IPR029060">
    <property type="entry name" value="PIN-like_dom_sf"/>
</dbReference>
<name>A0A239S680_9BURK</name>
<evidence type="ECO:0000256" key="3">
    <source>
        <dbReference type="ARBA" id="ARBA00022722"/>
    </source>
</evidence>
<dbReference type="InterPro" id="IPR002716">
    <property type="entry name" value="PIN_dom"/>
</dbReference>
<dbReference type="PANTHER" id="PTHR33653">
    <property type="entry name" value="RIBONUCLEASE VAPC2"/>
    <property type="match status" value="1"/>
</dbReference>
<comment type="similarity">
    <text evidence="7">Belongs to the PINc/VapC protein family.</text>
</comment>
<evidence type="ECO:0000256" key="2">
    <source>
        <dbReference type="ARBA" id="ARBA00022649"/>
    </source>
</evidence>
<keyword evidence="2" id="KW-1277">Toxin-antitoxin system</keyword>
<dbReference type="Gene3D" id="3.40.50.1010">
    <property type="entry name" value="5'-nuclease"/>
    <property type="match status" value="1"/>
</dbReference>
<dbReference type="PANTHER" id="PTHR33653:SF1">
    <property type="entry name" value="RIBONUCLEASE VAPC2"/>
    <property type="match status" value="1"/>
</dbReference>
<dbReference type="EC" id="3.1.-.-" evidence="9"/>
<evidence type="ECO:0000256" key="6">
    <source>
        <dbReference type="ARBA" id="ARBA00022842"/>
    </source>
</evidence>
<dbReference type="GO" id="GO:0046872">
    <property type="term" value="F:metal ion binding"/>
    <property type="evidence" value="ECO:0007669"/>
    <property type="project" value="UniProtKB-KW"/>
</dbReference>
<evidence type="ECO:0000256" key="7">
    <source>
        <dbReference type="ARBA" id="ARBA00038093"/>
    </source>
</evidence>
<organism evidence="9 11">
    <name type="scientific">Pandoraea sputorum</name>
    <dbReference type="NCBI Taxonomy" id="93222"/>
    <lineage>
        <taxon>Bacteria</taxon>
        <taxon>Pseudomonadati</taxon>
        <taxon>Pseudomonadota</taxon>
        <taxon>Betaproteobacteria</taxon>
        <taxon>Burkholderiales</taxon>
        <taxon>Burkholderiaceae</taxon>
        <taxon>Pandoraea</taxon>
    </lineage>
</organism>
<dbReference type="AlphaFoldDB" id="A0A239S680"/>
<dbReference type="GO" id="GO:0016787">
    <property type="term" value="F:hydrolase activity"/>
    <property type="evidence" value="ECO:0007669"/>
    <property type="project" value="UniProtKB-KW"/>
</dbReference>
<evidence type="ECO:0000259" key="8">
    <source>
        <dbReference type="Pfam" id="PF01850"/>
    </source>
</evidence>
<dbReference type="Proteomes" id="UP000335538">
    <property type="component" value="Unassembled WGS sequence"/>
</dbReference>
<dbReference type="InterPro" id="IPR050556">
    <property type="entry name" value="Type_II_TA_system_RNase"/>
</dbReference>